<dbReference type="PANTHER" id="PTHR18964">
    <property type="entry name" value="ROK (REPRESSOR, ORF, KINASE) FAMILY"/>
    <property type="match status" value="1"/>
</dbReference>
<evidence type="ECO:0000313" key="5">
    <source>
        <dbReference type="Proteomes" id="UP000321429"/>
    </source>
</evidence>
<dbReference type="OrthoDB" id="9796533at2"/>
<keyword evidence="3" id="KW-0859">Xylose metabolism</keyword>
<dbReference type="PANTHER" id="PTHR18964:SF149">
    <property type="entry name" value="BIFUNCTIONAL UDP-N-ACETYLGLUCOSAMINE 2-EPIMERASE_N-ACETYLMANNOSAMINE KINASE"/>
    <property type="match status" value="1"/>
</dbReference>
<dbReference type="Proteomes" id="UP000321429">
    <property type="component" value="Unassembled WGS sequence"/>
</dbReference>
<evidence type="ECO:0000313" key="4">
    <source>
        <dbReference type="EMBL" id="GEK29625.1"/>
    </source>
</evidence>
<dbReference type="Gene3D" id="1.10.10.10">
    <property type="entry name" value="Winged helix-like DNA-binding domain superfamily/Winged helix DNA-binding domain"/>
    <property type="match status" value="1"/>
</dbReference>
<dbReference type="InterPro" id="IPR036390">
    <property type="entry name" value="WH_DNA-bd_sf"/>
</dbReference>
<dbReference type="Pfam" id="PF00480">
    <property type="entry name" value="ROK"/>
    <property type="match status" value="1"/>
</dbReference>
<dbReference type="SUPFAM" id="SSF46785">
    <property type="entry name" value="Winged helix' DNA-binding domain"/>
    <property type="match status" value="1"/>
</dbReference>
<evidence type="ECO:0000256" key="1">
    <source>
        <dbReference type="ARBA" id="ARBA00002486"/>
    </source>
</evidence>
<keyword evidence="3" id="KW-0119">Carbohydrate metabolism</keyword>
<dbReference type="RefSeq" id="WP_057808357.1">
    <property type="nucleotide sequence ID" value="NZ_JQCB01000001.1"/>
</dbReference>
<dbReference type="GO" id="GO:0042732">
    <property type="term" value="P:D-xylose metabolic process"/>
    <property type="evidence" value="ECO:0007669"/>
    <property type="project" value="UniProtKB-KW"/>
</dbReference>
<proteinExistence type="inferred from homology"/>
<dbReference type="InterPro" id="IPR036388">
    <property type="entry name" value="WH-like_DNA-bd_sf"/>
</dbReference>
<comment type="function">
    <text evidence="1">Transcriptional repressor of xylose-utilizing enzymes.</text>
</comment>
<keyword evidence="4" id="KW-0808">Transferase</keyword>
<evidence type="ECO:0000256" key="3">
    <source>
        <dbReference type="ARBA" id="ARBA00022629"/>
    </source>
</evidence>
<organism evidence="4 5">
    <name type="scientific">Furfurilactobacillus siliginis</name>
    <dbReference type="NCBI Taxonomy" id="348151"/>
    <lineage>
        <taxon>Bacteria</taxon>
        <taxon>Bacillati</taxon>
        <taxon>Bacillota</taxon>
        <taxon>Bacilli</taxon>
        <taxon>Lactobacillales</taxon>
        <taxon>Lactobacillaceae</taxon>
        <taxon>Furfurilactobacillus</taxon>
    </lineage>
</organism>
<reference evidence="4 5" key="1">
    <citation type="submission" date="2019-07" db="EMBL/GenBank/DDBJ databases">
        <title>Whole genome shotgun sequence of Lactobacillus siliginis NBRC 101315.</title>
        <authorList>
            <person name="Hosoyama A."/>
            <person name="Uohara A."/>
            <person name="Ohji S."/>
            <person name="Ichikawa N."/>
        </authorList>
    </citation>
    <scope>NUCLEOTIDE SEQUENCE [LARGE SCALE GENOMIC DNA]</scope>
    <source>
        <strain evidence="4 5">NBRC 101315</strain>
    </source>
</reference>
<accession>A0A510VXA0</accession>
<name>A0A510VXA0_9LACO</name>
<dbReference type="EMBL" id="BJUD01000082">
    <property type="protein sequence ID" value="GEK29625.1"/>
    <property type="molecule type" value="Genomic_DNA"/>
</dbReference>
<dbReference type="InterPro" id="IPR043129">
    <property type="entry name" value="ATPase_NBD"/>
</dbReference>
<dbReference type="SUPFAM" id="SSF53067">
    <property type="entry name" value="Actin-like ATPase domain"/>
    <property type="match status" value="1"/>
</dbReference>
<gene>
    <name evidence="4" type="primary">xylR</name>
    <name evidence="4" type="ORF">LSI01_19360</name>
</gene>
<evidence type="ECO:0000256" key="2">
    <source>
        <dbReference type="ARBA" id="ARBA00006479"/>
    </source>
</evidence>
<comment type="caution">
    <text evidence="4">The sequence shown here is derived from an EMBL/GenBank/DDBJ whole genome shotgun (WGS) entry which is preliminary data.</text>
</comment>
<sequence>MVINKHIMRSTNKKLVMQQVINEGPISRSQISRNLDLNKVTVSDIYNYLLKAGFIREVGHGGSSENGGRRPVLGELNTNRYFVISLHLTANKVMLLASRLNAQQLGGDEFITTDMSLTAVLDETTRRLQTVIAQQKHIQLAGISVAVNGTVAQNRIVTPAIPGLANFDVAKYFTDQFHVPVVVENSTNLATVYERDFYGQGLFHNLIVLQVGEHIRAGVVTNDQLYTGHNGHAGEVGQGYLVDRHNHDHLGAADDYATQTAFMKAIYRQMPTLTLDEAVAAYKHKDAAVLAAGDDFAYYLARVITNLTTSFAPDAVILNGLLFTKLPQLLPVIRTHVAAMMNTEPGPILVTQAVRSATLLGATSLIIHQVLGLETLALNFASIKS</sequence>
<protein>
    <submittedName>
        <fullName evidence="4">Sugar kinase</fullName>
    </submittedName>
</protein>
<dbReference type="AlphaFoldDB" id="A0A510VXA0"/>
<dbReference type="Gene3D" id="3.30.420.40">
    <property type="match status" value="2"/>
</dbReference>
<keyword evidence="4" id="KW-0418">Kinase</keyword>
<comment type="similarity">
    <text evidence="2">Belongs to the ROK (NagC/XylR) family.</text>
</comment>
<dbReference type="GO" id="GO:0016301">
    <property type="term" value="F:kinase activity"/>
    <property type="evidence" value="ECO:0007669"/>
    <property type="project" value="UniProtKB-KW"/>
</dbReference>
<dbReference type="InterPro" id="IPR000600">
    <property type="entry name" value="ROK"/>
</dbReference>